<organism evidence="1">
    <name type="scientific">viral metagenome</name>
    <dbReference type="NCBI Taxonomy" id="1070528"/>
    <lineage>
        <taxon>unclassified sequences</taxon>
        <taxon>metagenomes</taxon>
        <taxon>organismal metagenomes</taxon>
    </lineage>
</organism>
<accession>A0A6C0EPV1</accession>
<name>A0A6C0EPV1_9ZZZZ</name>
<dbReference type="EMBL" id="MN738915">
    <property type="protein sequence ID" value="QHT31008.1"/>
    <property type="molecule type" value="Genomic_DNA"/>
</dbReference>
<dbReference type="SUPFAM" id="SSF53448">
    <property type="entry name" value="Nucleotide-diphospho-sugar transferases"/>
    <property type="match status" value="1"/>
</dbReference>
<sequence length="220" mass="25612">MFNIYLSLTTLPIRLSSDHFKKVYNSLLNQSIPFTKLIINLSIKEFTYDIPKYLYDNENVILHETNICGPCTKLIGSIDIIPDDSIVIILDDDIVMRNNFIKSLYDSYLINPSKVTSHFTSVRNNYNEVAGFGGYIFNINNLRNIKQFYTTMPECCIKIDDNWISWCIHKLGIDVINTVEKDPWNTVLDIPSTETHPEWYELCKNTNRDKLIAEMEKILK</sequence>
<dbReference type="InterPro" id="IPR029044">
    <property type="entry name" value="Nucleotide-diphossugar_trans"/>
</dbReference>
<proteinExistence type="predicted"/>
<protein>
    <recommendedName>
        <fullName evidence="2">Glycosyltransferase 2-like domain-containing protein</fullName>
    </recommendedName>
</protein>
<evidence type="ECO:0008006" key="2">
    <source>
        <dbReference type="Google" id="ProtNLM"/>
    </source>
</evidence>
<evidence type="ECO:0000313" key="1">
    <source>
        <dbReference type="EMBL" id="QHT31008.1"/>
    </source>
</evidence>
<dbReference type="AlphaFoldDB" id="A0A6C0EPV1"/>
<reference evidence="1" key="1">
    <citation type="journal article" date="2020" name="Nature">
        <title>Giant virus diversity and host interactions through global metagenomics.</title>
        <authorList>
            <person name="Schulz F."/>
            <person name="Roux S."/>
            <person name="Paez-Espino D."/>
            <person name="Jungbluth S."/>
            <person name="Walsh D.A."/>
            <person name="Denef V.J."/>
            <person name="McMahon K.D."/>
            <person name="Konstantinidis K.T."/>
            <person name="Eloe-Fadrosh E.A."/>
            <person name="Kyrpides N.C."/>
            <person name="Woyke T."/>
        </authorList>
    </citation>
    <scope>NUCLEOTIDE SEQUENCE</scope>
    <source>
        <strain evidence="1">GVMAG-M-3300009155-2</strain>
    </source>
</reference>